<dbReference type="InterPro" id="IPR028087">
    <property type="entry name" value="Tad_N"/>
</dbReference>
<dbReference type="RefSeq" id="WP_087038322.1">
    <property type="nucleotide sequence ID" value="NZ_CP021377.1"/>
</dbReference>
<keyword evidence="3" id="KW-1185">Reference proteome</keyword>
<evidence type="ECO:0000259" key="1">
    <source>
        <dbReference type="PROSITE" id="PS50234"/>
    </source>
</evidence>
<sequence>MKGCNRKRNAGTILVLATVSMTALLAMAGLALDVGKTYGVRAKLYAAVDAAALAAASAVAEGEIKAKDAAEKYFAGNMPTEYLGSTFTLKRDDINISFNSKGDATIDVSATADVPTFFLPVIGKDLIGVGVNAQTVRRAVDLALVVDNTGSIGGAGDMVTARSQEFVQKFHANYDRLALINYAYGAKVLVPFTADRGYNQDAMVTSIGANFNYSGYTNSSEGMWAGLQAHHKLTNPASLRIIVFFTDGSPNTFSSEFSLGEVKYKGAIRSNDSKTGNTAGLWQPTEVNEKLPLLGYLGTNLYKQLTVLPEYDNLHTGIGDKFKLVNPSHPRRPVSQLTASADTNEYRYEYYRKINHISRNLVEDMAERAREQGIFVFTLGLGSLLTQKTGPENIRKEREVSEKMLLRMANDPRSADFNVVQPEGIYCYAATEQSLGPCFEEIRKAVIRLSR</sequence>
<reference evidence="2 3" key="1">
    <citation type="journal article" date="2014" name="Int. J. Syst. Evol. Microbiol.">
        <title>Oceanisphaera profunda sp. nov., a marine bacterium isolated from deep-sea sediment, and emended description of the genus Oceanisphaera.</title>
        <authorList>
            <person name="Xu Z."/>
            <person name="Zhang X.Y."/>
            <person name="Su H.N."/>
            <person name="Yu Z.C."/>
            <person name="Liu C."/>
            <person name="Li H."/>
            <person name="Chen X.L."/>
            <person name="Song X.Y."/>
            <person name="Xie B.B."/>
            <person name="Qin Q.L."/>
            <person name="Zhou B.C."/>
            <person name="Shi M."/>
            <person name="Huang Y."/>
            <person name="Zhang Y.Z."/>
        </authorList>
    </citation>
    <scope>NUCLEOTIDE SEQUENCE [LARGE SCALE GENOMIC DNA]</scope>
    <source>
        <strain evidence="2 3">SM1222</strain>
    </source>
</reference>
<dbReference type="OrthoDB" id="8707694at2"/>
<dbReference type="Pfam" id="PF13519">
    <property type="entry name" value="VWA_2"/>
    <property type="match status" value="1"/>
</dbReference>
<dbReference type="PROSITE" id="PS50234">
    <property type="entry name" value="VWFA"/>
    <property type="match status" value="1"/>
</dbReference>
<dbReference type="KEGG" id="opf:CBP31_14220"/>
<dbReference type="InterPro" id="IPR036465">
    <property type="entry name" value="vWFA_dom_sf"/>
</dbReference>
<feature type="domain" description="VWFA" evidence="1">
    <location>
        <begin position="141"/>
        <end position="322"/>
    </location>
</feature>
<organism evidence="2 3">
    <name type="scientific">Oceanisphaera profunda</name>
    <dbReference type="NCBI Taxonomy" id="1416627"/>
    <lineage>
        <taxon>Bacteria</taxon>
        <taxon>Pseudomonadati</taxon>
        <taxon>Pseudomonadota</taxon>
        <taxon>Gammaproteobacteria</taxon>
        <taxon>Aeromonadales</taxon>
        <taxon>Aeromonadaceae</taxon>
        <taxon>Oceanisphaera</taxon>
    </lineage>
</organism>
<dbReference type="SMART" id="SM00327">
    <property type="entry name" value="VWA"/>
    <property type="match status" value="1"/>
</dbReference>
<name>A0A1Y0D7W1_9GAMM</name>
<proteinExistence type="predicted"/>
<dbReference type="EMBL" id="CP021377">
    <property type="protein sequence ID" value="ART83643.1"/>
    <property type="molecule type" value="Genomic_DNA"/>
</dbReference>
<dbReference type="CDD" id="cd00198">
    <property type="entry name" value="vWFA"/>
    <property type="match status" value="1"/>
</dbReference>
<dbReference type="Pfam" id="PF13400">
    <property type="entry name" value="Tad"/>
    <property type="match status" value="1"/>
</dbReference>
<protein>
    <recommendedName>
        <fullName evidence="1">VWFA domain-containing protein</fullName>
    </recommendedName>
</protein>
<evidence type="ECO:0000313" key="3">
    <source>
        <dbReference type="Proteomes" id="UP000243937"/>
    </source>
</evidence>
<dbReference type="Proteomes" id="UP000243937">
    <property type="component" value="Chromosome"/>
</dbReference>
<accession>A0A1Y0D7W1</accession>
<dbReference type="SUPFAM" id="SSF53300">
    <property type="entry name" value="vWA-like"/>
    <property type="match status" value="1"/>
</dbReference>
<evidence type="ECO:0000313" key="2">
    <source>
        <dbReference type="EMBL" id="ART83643.1"/>
    </source>
</evidence>
<dbReference type="InterPro" id="IPR002035">
    <property type="entry name" value="VWF_A"/>
</dbReference>
<dbReference type="Gene3D" id="3.40.50.410">
    <property type="entry name" value="von Willebrand factor, type A domain"/>
    <property type="match status" value="1"/>
</dbReference>
<dbReference type="AlphaFoldDB" id="A0A1Y0D7W1"/>
<gene>
    <name evidence="2" type="ORF">CBP31_14220</name>
</gene>